<reference evidence="2 3" key="1">
    <citation type="journal article" date="2015" name="Stand. Genomic Sci.">
        <title>Genomic Encyclopedia of Bacterial and Archaeal Type Strains, Phase III: the genomes of soil and plant-associated and newly described type strains.</title>
        <authorList>
            <person name="Whitman W.B."/>
            <person name="Woyke T."/>
            <person name="Klenk H.P."/>
            <person name="Zhou Y."/>
            <person name="Lilburn T.G."/>
            <person name="Beck B.J."/>
            <person name="De Vos P."/>
            <person name="Vandamme P."/>
            <person name="Eisen J.A."/>
            <person name="Garrity G."/>
            <person name="Hugenholtz P."/>
            <person name="Kyrpides N.C."/>
        </authorList>
    </citation>
    <scope>NUCLEOTIDE SEQUENCE [LARGE SCALE GENOMIC DNA]</scope>
    <source>
        <strain evidence="2 3">RF6</strain>
    </source>
</reference>
<dbReference type="InterPro" id="IPR050744">
    <property type="entry name" value="AI-2_Isomerase_LsrG"/>
</dbReference>
<keyword evidence="2" id="KW-0503">Monooxygenase</keyword>
<accession>A0A4Q7TQ01</accession>
<dbReference type="EMBL" id="SHKI01000006">
    <property type="protein sequence ID" value="RZT62845.1"/>
    <property type="molecule type" value="Genomic_DNA"/>
</dbReference>
<dbReference type="PROSITE" id="PS51725">
    <property type="entry name" value="ABM"/>
    <property type="match status" value="1"/>
</dbReference>
<dbReference type="Gene3D" id="3.30.70.100">
    <property type="match status" value="1"/>
</dbReference>
<evidence type="ECO:0000313" key="2">
    <source>
        <dbReference type="EMBL" id="RZT62845.1"/>
    </source>
</evidence>
<dbReference type="InterPro" id="IPR011008">
    <property type="entry name" value="Dimeric_a/b-barrel"/>
</dbReference>
<dbReference type="AlphaFoldDB" id="A0A4Q7TQ01"/>
<dbReference type="Pfam" id="PF03992">
    <property type="entry name" value="ABM"/>
    <property type="match status" value="1"/>
</dbReference>
<protein>
    <submittedName>
        <fullName evidence="2">Quinol monooxygenase YgiN</fullName>
    </submittedName>
</protein>
<dbReference type="SUPFAM" id="SSF54909">
    <property type="entry name" value="Dimeric alpha+beta barrel"/>
    <property type="match status" value="1"/>
</dbReference>
<dbReference type="RefSeq" id="WP_130454713.1">
    <property type="nucleotide sequence ID" value="NZ_QYAG01000002.1"/>
</dbReference>
<evidence type="ECO:0000313" key="3">
    <source>
        <dbReference type="Proteomes" id="UP000291832"/>
    </source>
</evidence>
<dbReference type="OrthoDB" id="5080511at2"/>
<dbReference type="InterPro" id="IPR007138">
    <property type="entry name" value="ABM_dom"/>
</dbReference>
<proteinExistence type="predicted"/>
<dbReference type="Proteomes" id="UP000291832">
    <property type="component" value="Unassembled WGS sequence"/>
</dbReference>
<gene>
    <name evidence="2" type="ORF">EV139_2551</name>
</gene>
<organism evidence="2 3">
    <name type="scientific">Leucobacter luti</name>
    <dbReference type="NCBI Taxonomy" id="340320"/>
    <lineage>
        <taxon>Bacteria</taxon>
        <taxon>Bacillati</taxon>
        <taxon>Actinomycetota</taxon>
        <taxon>Actinomycetes</taxon>
        <taxon>Micrococcales</taxon>
        <taxon>Microbacteriaceae</taxon>
        <taxon>Leucobacter</taxon>
    </lineage>
</organism>
<feature type="domain" description="ABM" evidence="1">
    <location>
        <begin position="2"/>
        <end position="90"/>
    </location>
</feature>
<comment type="caution">
    <text evidence="2">The sequence shown here is derived from an EMBL/GenBank/DDBJ whole genome shotgun (WGS) entry which is preliminary data.</text>
</comment>
<keyword evidence="3" id="KW-1185">Reference proteome</keyword>
<keyword evidence="2" id="KW-0560">Oxidoreductase</keyword>
<dbReference type="GO" id="GO:0004497">
    <property type="term" value="F:monooxygenase activity"/>
    <property type="evidence" value="ECO:0007669"/>
    <property type="project" value="UniProtKB-KW"/>
</dbReference>
<dbReference type="PANTHER" id="PTHR33336:SF3">
    <property type="entry name" value="ABM DOMAIN-CONTAINING PROTEIN"/>
    <property type="match status" value="1"/>
</dbReference>
<dbReference type="PANTHER" id="PTHR33336">
    <property type="entry name" value="QUINOL MONOOXYGENASE YGIN-RELATED"/>
    <property type="match status" value="1"/>
</dbReference>
<evidence type="ECO:0000259" key="1">
    <source>
        <dbReference type="PROSITE" id="PS51725"/>
    </source>
</evidence>
<name>A0A4Q7TQ01_9MICO</name>
<sequence length="93" mass="10374">MLRVLVPCRIRPEHREAALAVYRDLIAATRAEPGCLSYELLADIEDDSAFVLSESWRSQADLDAHTETPHFVSAMAALAPLEDAENARRLRVV</sequence>